<comment type="caution">
    <text evidence="6">The sequence shown here is derived from an EMBL/GenBank/DDBJ whole genome shotgun (WGS) entry which is preliminary data.</text>
</comment>
<dbReference type="PANTHER" id="PTHR42872">
    <property type="entry name" value="PROTEIN-GLUTAMATE METHYLESTERASE/PROTEIN-GLUTAMINE GLUTAMINASE"/>
    <property type="match status" value="1"/>
</dbReference>
<evidence type="ECO:0000256" key="3">
    <source>
        <dbReference type="ARBA" id="ARBA00048267"/>
    </source>
</evidence>
<dbReference type="SUPFAM" id="SSF52738">
    <property type="entry name" value="Methylesterase CheB, C-terminal domain"/>
    <property type="match status" value="1"/>
</dbReference>
<sequence length="196" mass="21477">MEEITMKGKCTALIIGGSAGSLDVLLNVIPKLNVDINFPIIIVLHRKKGTDSLLTELLASKSGLRVKEVDEKEKPLPRTVYIAPSDYHLLFEKDGSFSLDYSEKVNYSRPSIDVVFQSAAEVFTQGLVCLLLSGSNADGVNGLEQVRAYGGEVWAQNPDSATVPYMPQQAINMVKIDKVLTIEEMIYNINALDNTA</sequence>
<dbReference type="EMBL" id="JALGBH010000001">
    <property type="protein sequence ID" value="MCJ0741793.1"/>
    <property type="molecule type" value="Genomic_DNA"/>
</dbReference>
<comment type="catalytic activity">
    <reaction evidence="3">
        <text>[protein]-L-glutamate 5-O-methyl ester + H2O = L-glutamyl-[protein] + methanol + H(+)</text>
        <dbReference type="Rhea" id="RHEA:23236"/>
        <dbReference type="Rhea" id="RHEA-COMP:10208"/>
        <dbReference type="Rhea" id="RHEA-COMP:10311"/>
        <dbReference type="ChEBI" id="CHEBI:15377"/>
        <dbReference type="ChEBI" id="CHEBI:15378"/>
        <dbReference type="ChEBI" id="CHEBI:17790"/>
        <dbReference type="ChEBI" id="CHEBI:29973"/>
        <dbReference type="ChEBI" id="CHEBI:82795"/>
        <dbReference type="EC" id="3.1.1.61"/>
    </reaction>
</comment>
<evidence type="ECO:0000256" key="2">
    <source>
        <dbReference type="ARBA" id="ARBA00039140"/>
    </source>
</evidence>
<evidence type="ECO:0000256" key="4">
    <source>
        <dbReference type="PROSITE-ProRule" id="PRU00050"/>
    </source>
</evidence>
<evidence type="ECO:0000259" key="5">
    <source>
        <dbReference type="PROSITE" id="PS50122"/>
    </source>
</evidence>
<dbReference type="CDD" id="cd16433">
    <property type="entry name" value="CheB"/>
    <property type="match status" value="1"/>
</dbReference>
<accession>A0ABS9ZU00</accession>
<dbReference type="PROSITE" id="PS50122">
    <property type="entry name" value="CHEB"/>
    <property type="match status" value="1"/>
</dbReference>
<evidence type="ECO:0000313" key="6">
    <source>
        <dbReference type="EMBL" id="MCJ0741793.1"/>
    </source>
</evidence>
<dbReference type="PANTHER" id="PTHR42872:SF6">
    <property type="entry name" value="PROTEIN-GLUTAMATE METHYLESTERASE_PROTEIN-GLUTAMINE GLUTAMINASE"/>
    <property type="match status" value="1"/>
</dbReference>
<keyword evidence="1 4" id="KW-0378">Hydrolase</keyword>
<evidence type="ECO:0000313" key="7">
    <source>
        <dbReference type="Proteomes" id="UP001165460"/>
    </source>
</evidence>
<feature type="domain" description="CheB-type methylesterase" evidence="5">
    <location>
        <begin position="15"/>
        <end position="185"/>
    </location>
</feature>
<proteinExistence type="predicted"/>
<protein>
    <recommendedName>
        <fullName evidence="2">protein-glutamate methylesterase</fullName>
        <ecNumber evidence="2">3.1.1.61</ecNumber>
    </recommendedName>
</protein>
<dbReference type="RefSeq" id="WP_243359274.1">
    <property type="nucleotide sequence ID" value="NZ_JALGBH010000001.1"/>
</dbReference>
<organism evidence="6 7">
    <name type="scientific">Pedobacter montanisoli</name>
    <dbReference type="NCBI Taxonomy" id="2923277"/>
    <lineage>
        <taxon>Bacteria</taxon>
        <taxon>Pseudomonadati</taxon>
        <taxon>Bacteroidota</taxon>
        <taxon>Sphingobacteriia</taxon>
        <taxon>Sphingobacteriales</taxon>
        <taxon>Sphingobacteriaceae</taxon>
        <taxon>Pedobacter</taxon>
    </lineage>
</organism>
<dbReference type="Proteomes" id="UP001165460">
    <property type="component" value="Unassembled WGS sequence"/>
</dbReference>
<evidence type="ECO:0000256" key="1">
    <source>
        <dbReference type="ARBA" id="ARBA00022801"/>
    </source>
</evidence>
<gene>
    <name evidence="6" type="ORF">MMF97_03640</name>
</gene>
<keyword evidence="7" id="KW-1185">Reference proteome</keyword>
<feature type="active site" evidence="4">
    <location>
        <position position="18"/>
    </location>
</feature>
<dbReference type="InterPro" id="IPR035909">
    <property type="entry name" value="CheB_C"/>
</dbReference>
<keyword evidence="4" id="KW-0145">Chemotaxis</keyword>
<reference evidence="6" key="1">
    <citation type="submission" date="2022-03" db="EMBL/GenBank/DDBJ databases">
        <authorList>
            <person name="Woo C.Y."/>
        </authorList>
    </citation>
    <scope>NUCLEOTIDE SEQUENCE</scope>
    <source>
        <strain evidence="6">CYS-01</strain>
    </source>
</reference>
<dbReference type="InterPro" id="IPR000673">
    <property type="entry name" value="Sig_transdc_resp-reg_Me-estase"/>
</dbReference>
<feature type="active site" evidence="4">
    <location>
        <position position="45"/>
    </location>
</feature>
<dbReference type="EC" id="3.1.1.61" evidence="2"/>
<dbReference type="Pfam" id="PF01339">
    <property type="entry name" value="CheB_methylest"/>
    <property type="match status" value="1"/>
</dbReference>
<feature type="active site" evidence="4">
    <location>
        <position position="138"/>
    </location>
</feature>
<name>A0ABS9ZU00_9SPHI</name>
<dbReference type="Gene3D" id="3.40.50.180">
    <property type="entry name" value="Methylesterase CheB, C-terminal domain"/>
    <property type="match status" value="1"/>
</dbReference>